<dbReference type="HOGENOM" id="CLU_069356_27_0_6"/>
<dbReference type="PANTHER" id="PTHR30055">
    <property type="entry name" value="HTH-TYPE TRANSCRIPTIONAL REGULATOR RUTR"/>
    <property type="match status" value="1"/>
</dbReference>
<dbReference type="GO" id="GO:0003700">
    <property type="term" value="F:DNA-binding transcription factor activity"/>
    <property type="evidence" value="ECO:0007669"/>
    <property type="project" value="TreeGrafter"/>
</dbReference>
<dbReference type="EMBL" id="CP000931">
    <property type="protein sequence ID" value="ABZ76537.1"/>
    <property type="molecule type" value="Genomic_DNA"/>
</dbReference>
<reference evidence="6" key="1">
    <citation type="submission" date="2008-01" db="EMBL/GenBank/DDBJ databases">
        <title>Complete sequence of Shewanella halifaxensis HAW-EB4.</title>
        <authorList>
            <consortium name="US DOE Joint Genome Institute"/>
            <person name="Copeland A."/>
            <person name="Lucas S."/>
            <person name="Lapidus A."/>
            <person name="Glavina del Rio T."/>
            <person name="Dalin E."/>
            <person name="Tice H."/>
            <person name="Bruce D."/>
            <person name="Goodwin L."/>
            <person name="Pitluck S."/>
            <person name="Sims D."/>
            <person name="Brettin T."/>
            <person name="Detter J.C."/>
            <person name="Han C."/>
            <person name="Kuske C.R."/>
            <person name="Schmutz J."/>
            <person name="Larimer F."/>
            <person name="Land M."/>
            <person name="Hauser L."/>
            <person name="Kyrpides N."/>
            <person name="Kim E."/>
            <person name="Zhao J.-S."/>
            <person name="Richardson P."/>
        </authorList>
    </citation>
    <scope>NUCLEOTIDE SEQUENCE [LARGE SCALE GENOMIC DNA]</scope>
    <source>
        <strain evidence="6">HAW-EB4</strain>
    </source>
</reference>
<dbReference type="Gene3D" id="1.10.10.60">
    <property type="entry name" value="Homeodomain-like"/>
    <property type="match status" value="1"/>
</dbReference>
<evidence type="ECO:0000256" key="1">
    <source>
        <dbReference type="ARBA" id="ARBA00023015"/>
    </source>
</evidence>
<keyword evidence="2 4" id="KW-0238">DNA-binding</keyword>
<dbReference type="SUPFAM" id="SSF46689">
    <property type="entry name" value="Homeodomain-like"/>
    <property type="match status" value="1"/>
</dbReference>
<dbReference type="InterPro" id="IPR050109">
    <property type="entry name" value="HTH-type_TetR-like_transc_reg"/>
</dbReference>
<name>B0TSF7_SHEHH</name>
<dbReference type="InterPro" id="IPR001647">
    <property type="entry name" value="HTH_TetR"/>
</dbReference>
<proteinExistence type="predicted"/>
<dbReference type="eggNOG" id="COG1309">
    <property type="taxonomic scope" value="Bacteria"/>
</dbReference>
<dbReference type="Pfam" id="PF14246">
    <property type="entry name" value="TetR_C_7"/>
    <property type="match status" value="1"/>
</dbReference>
<dbReference type="Gene3D" id="1.10.357.10">
    <property type="entry name" value="Tetracycline Repressor, domain 2"/>
    <property type="match status" value="1"/>
</dbReference>
<organism evidence="6 7">
    <name type="scientific">Shewanella halifaxensis (strain HAW-EB4)</name>
    <dbReference type="NCBI Taxonomy" id="458817"/>
    <lineage>
        <taxon>Bacteria</taxon>
        <taxon>Pseudomonadati</taxon>
        <taxon>Pseudomonadota</taxon>
        <taxon>Gammaproteobacteria</taxon>
        <taxon>Alteromonadales</taxon>
        <taxon>Shewanellaceae</taxon>
        <taxon>Shewanella</taxon>
    </lineage>
</organism>
<keyword evidence="7" id="KW-1185">Reference proteome</keyword>
<gene>
    <name evidence="6" type="ordered locus">Shal_1973</name>
</gene>
<dbReference type="STRING" id="458817.Shal_1973"/>
<dbReference type="PROSITE" id="PS50977">
    <property type="entry name" value="HTH_TETR_2"/>
    <property type="match status" value="1"/>
</dbReference>
<evidence type="ECO:0000313" key="6">
    <source>
        <dbReference type="EMBL" id="ABZ76537.1"/>
    </source>
</evidence>
<dbReference type="FunFam" id="1.10.10.60:FF:000141">
    <property type="entry name" value="TetR family transcriptional regulator"/>
    <property type="match status" value="1"/>
</dbReference>
<feature type="domain" description="HTH tetR-type" evidence="5">
    <location>
        <begin position="5"/>
        <end position="65"/>
    </location>
</feature>
<dbReference type="KEGG" id="shl:Shal_1973"/>
<dbReference type="AlphaFoldDB" id="B0TSF7"/>
<keyword evidence="3" id="KW-0804">Transcription</keyword>
<evidence type="ECO:0000313" key="7">
    <source>
        <dbReference type="Proteomes" id="UP000001317"/>
    </source>
</evidence>
<dbReference type="GO" id="GO:0000976">
    <property type="term" value="F:transcription cis-regulatory region binding"/>
    <property type="evidence" value="ECO:0007669"/>
    <property type="project" value="TreeGrafter"/>
</dbReference>
<evidence type="ECO:0000256" key="2">
    <source>
        <dbReference type="ARBA" id="ARBA00023125"/>
    </source>
</evidence>
<dbReference type="PRINTS" id="PR00455">
    <property type="entry name" value="HTHTETR"/>
</dbReference>
<dbReference type="OrthoDB" id="116240at2"/>
<dbReference type="InterPro" id="IPR009057">
    <property type="entry name" value="Homeodomain-like_sf"/>
</dbReference>
<sequence>MTRSEQKRLAIINAAKEEFIHHGFIAANMDRICTTAEVSKRTLYRHYESKEKLFESVLTIIQASIDETLTYPFNPELSLYEQLKAITYLEVDTLYNICGMALARTILLEFLRQPDMARKLVTTIYSTKAVTHWFSAAMDSGKLKQTDLRIITNVYTSLFQGELFWPQVIRQSPIPEGKELEEKVETVVMVVLRAFEA</sequence>
<protein>
    <submittedName>
        <fullName evidence="6">Transcriptional regulator, TetR family</fullName>
    </submittedName>
</protein>
<feature type="DNA-binding region" description="H-T-H motif" evidence="4">
    <location>
        <begin position="28"/>
        <end position="47"/>
    </location>
</feature>
<dbReference type="Proteomes" id="UP000001317">
    <property type="component" value="Chromosome"/>
</dbReference>
<evidence type="ECO:0000256" key="3">
    <source>
        <dbReference type="ARBA" id="ARBA00023163"/>
    </source>
</evidence>
<dbReference type="Pfam" id="PF00440">
    <property type="entry name" value="TetR_N"/>
    <property type="match status" value="1"/>
</dbReference>
<accession>B0TSF7</accession>
<evidence type="ECO:0000259" key="5">
    <source>
        <dbReference type="PROSITE" id="PS50977"/>
    </source>
</evidence>
<dbReference type="InterPro" id="IPR039536">
    <property type="entry name" value="TetR_C_Proteobacteria"/>
</dbReference>
<dbReference type="RefSeq" id="WP_012277069.1">
    <property type="nucleotide sequence ID" value="NC_010334.1"/>
</dbReference>
<dbReference type="PANTHER" id="PTHR30055:SF224">
    <property type="entry name" value="TRANSCRIPTIONAL REGULATOR TETR FAMILY"/>
    <property type="match status" value="1"/>
</dbReference>
<keyword evidence="1" id="KW-0805">Transcription regulation</keyword>
<evidence type="ECO:0000256" key="4">
    <source>
        <dbReference type="PROSITE-ProRule" id="PRU00335"/>
    </source>
</evidence>